<organism evidence="1 2">
    <name type="scientific">Photobacterium profundum 3TCK</name>
    <dbReference type="NCBI Taxonomy" id="314280"/>
    <lineage>
        <taxon>Bacteria</taxon>
        <taxon>Pseudomonadati</taxon>
        <taxon>Pseudomonadota</taxon>
        <taxon>Gammaproteobacteria</taxon>
        <taxon>Vibrionales</taxon>
        <taxon>Vibrionaceae</taxon>
        <taxon>Photobacterium</taxon>
    </lineage>
</organism>
<protein>
    <recommendedName>
        <fullName evidence="3">Cytoplasmic protein</fullName>
    </recommendedName>
</protein>
<comment type="caution">
    <text evidence="1">The sequence shown here is derived from an EMBL/GenBank/DDBJ whole genome shotgun (WGS) entry which is preliminary data.</text>
</comment>
<reference evidence="1 2" key="1">
    <citation type="submission" date="2006-03" db="EMBL/GenBank/DDBJ databases">
        <authorList>
            <person name="Bartlett D.H."/>
            <person name="Valle G."/>
            <person name="Lauro F.M."/>
            <person name="Vezzi A."/>
            <person name="Simonato F."/>
            <person name="Eloe E."/>
            <person name="Vitulo N."/>
            <person name="Stratton T.K."/>
            <person name="D'angelo M."/>
            <person name="Ferriera S."/>
            <person name="Johnson J."/>
            <person name="Kravitz S."/>
            <person name="Beeson K."/>
            <person name="Sutton G."/>
            <person name="Rogers Y."/>
            <person name="Friedman R."/>
            <person name="Frazier M."/>
            <person name="Venter J.C."/>
        </authorList>
    </citation>
    <scope>NUCLEOTIDE SEQUENCE [LARGE SCALE GENOMIC DNA]</scope>
    <source>
        <strain evidence="1 2">3TCK</strain>
    </source>
</reference>
<evidence type="ECO:0008006" key="3">
    <source>
        <dbReference type="Google" id="ProtNLM"/>
    </source>
</evidence>
<dbReference type="OrthoDB" id="9787207at2"/>
<sequence>MRTLSLPQARKLALLSQCISTRSLKGSAYTETLNVFERLGYVQIDTISVVQRAHHHTLWSRNPRYQVAHLDQLVADKKVFEYWSHAASYLPMRDYRFSLPRKTALKMGQQSHWYKKDHKLMADVLQRIESEGPLMAKDFVSKSHKTNGWGSKPSKQALETLFMQGDLMIAERKNFHKVYDLTQRVLPNDVDASIPTEQEQEQEQEHGQFLVLSYLRAHGFGNLAEITYLLKNVKTLASQALNVLLERGDIKRVIINEFVYFACCDALLLLDKRLNKKQVHILSPFDNLLIQRKRTQSIFNYKYLLECYVPAAKRQFGYFCLPVVWDGTLVTRADCKVDKQTSTLNVIHLFIESSVKEKEIFFTALEEKLQAFAQFNQCSHYAIQKASTHKCI</sequence>
<evidence type="ECO:0000313" key="1">
    <source>
        <dbReference type="EMBL" id="EAS45498.1"/>
    </source>
</evidence>
<dbReference type="PANTHER" id="PTHR30528">
    <property type="entry name" value="CYTOPLASMIC PROTEIN"/>
    <property type="match status" value="1"/>
</dbReference>
<dbReference type="HOGENOM" id="CLU_043035_0_1_6"/>
<dbReference type="Proteomes" id="UP000003789">
    <property type="component" value="Unassembled WGS sequence"/>
</dbReference>
<evidence type="ECO:0000313" key="2">
    <source>
        <dbReference type="Proteomes" id="UP000003789"/>
    </source>
</evidence>
<dbReference type="AlphaFoldDB" id="Q1ZAJ4"/>
<dbReference type="RefSeq" id="WP_006228800.1">
    <property type="nucleotide sequence ID" value="NZ_CH724134.1"/>
</dbReference>
<dbReference type="Pfam" id="PF06224">
    <property type="entry name" value="AlkZ-like"/>
    <property type="match status" value="1"/>
</dbReference>
<dbReference type="PANTHER" id="PTHR30528:SF0">
    <property type="entry name" value="CYTOPLASMIC PROTEIN"/>
    <property type="match status" value="1"/>
</dbReference>
<accession>Q1ZAJ4</accession>
<name>Q1ZAJ4_9GAMM</name>
<proteinExistence type="predicted"/>
<dbReference type="EMBL" id="AAPH01000001">
    <property type="protein sequence ID" value="EAS45498.1"/>
    <property type="molecule type" value="Genomic_DNA"/>
</dbReference>
<gene>
    <name evidence="1" type="ORF">P3TCK_03956</name>
</gene>
<dbReference type="InterPro" id="IPR009351">
    <property type="entry name" value="AlkZ-like"/>
</dbReference>